<protein>
    <submittedName>
        <fullName evidence="1">Uncharacterized protein</fullName>
    </submittedName>
</protein>
<gene>
    <name evidence="1" type="ORF">AQZ52_02115</name>
</gene>
<dbReference type="Proteomes" id="UP000058012">
    <property type="component" value="Unassembled WGS sequence"/>
</dbReference>
<evidence type="ECO:0000313" key="1">
    <source>
        <dbReference type="EMBL" id="KUR72125.1"/>
    </source>
</evidence>
<dbReference type="RefSeq" id="WP_067906294.1">
    <property type="nucleotide sequence ID" value="NZ_KQ954244.1"/>
</dbReference>
<name>A0A124JVC2_9SPHN</name>
<comment type="caution">
    <text evidence="1">The sequence shown here is derived from an EMBL/GenBank/DDBJ whole genome shotgun (WGS) entry which is preliminary data.</text>
</comment>
<dbReference type="EMBL" id="LLZS01000003">
    <property type="protein sequence ID" value="KUR72125.1"/>
    <property type="molecule type" value="Genomic_DNA"/>
</dbReference>
<organism evidence="1 2">
    <name type="scientific">Novosphingobium fuchskuhlense</name>
    <dbReference type="NCBI Taxonomy" id="1117702"/>
    <lineage>
        <taxon>Bacteria</taxon>
        <taxon>Pseudomonadati</taxon>
        <taxon>Pseudomonadota</taxon>
        <taxon>Alphaproteobacteria</taxon>
        <taxon>Sphingomonadales</taxon>
        <taxon>Sphingomonadaceae</taxon>
        <taxon>Novosphingobium</taxon>
    </lineage>
</organism>
<reference evidence="1 2" key="1">
    <citation type="submission" date="2015-10" db="EMBL/GenBank/DDBJ databases">
        <title>Draft genome sequence of Novosphingobium fuchskuhlense DSM 25065 isolated from a surface water sample of the southwest basin of Lake Grosse Fuchskuhle.</title>
        <authorList>
            <person name="Ruckert C."/>
            <person name="Winkler A."/>
            <person name="Glaeser J."/>
            <person name="Grossart H.-P."/>
            <person name="Kalinowski J."/>
            <person name="Glaeser S."/>
        </authorList>
    </citation>
    <scope>NUCLEOTIDE SEQUENCE [LARGE SCALE GENOMIC DNA]</scope>
    <source>
        <strain evidence="1 2">FNE08-7</strain>
    </source>
</reference>
<dbReference type="AlphaFoldDB" id="A0A124JVC2"/>
<proteinExistence type="predicted"/>
<keyword evidence="2" id="KW-1185">Reference proteome</keyword>
<sequence>MKAIWGKDCSGDTIAPNASAEVKAHISSIVKRVNKACGGNAFIALERNDGAWIFVPIMGNQANRSLCSLWPAGEALDYDVRSETEDKSNRRKFDKDQVFTLFTGIDKRYQRIKAACAKKLGFTA</sequence>
<accession>A0A124JVC2</accession>
<evidence type="ECO:0000313" key="2">
    <source>
        <dbReference type="Proteomes" id="UP000058012"/>
    </source>
</evidence>